<keyword evidence="1" id="KW-0175">Coiled coil</keyword>
<evidence type="ECO:0000256" key="1">
    <source>
        <dbReference type="SAM" id="Coils"/>
    </source>
</evidence>
<feature type="coiled-coil region" evidence="1">
    <location>
        <begin position="9"/>
        <end position="36"/>
    </location>
</feature>
<accession>A0A914Z5D0</accession>
<reference evidence="3" key="1">
    <citation type="submission" date="2022-11" db="UniProtKB">
        <authorList>
            <consortium name="WormBaseParasite"/>
        </authorList>
    </citation>
    <scope>IDENTIFICATION</scope>
</reference>
<dbReference type="WBParaSite" id="PSU_v2.g789.t1">
    <property type="protein sequence ID" value="PSU_v2.g789.t1"/>
    <property type="gene ID" value="PSU_v2.g789"/>
</dbReference>
<evidence type="ECO:0000313" key="3">
    <source>
        <dbReference type="WBParaSite" id="PSU_v2.g789.t1"/>
    </source>
</evidence>
<name>A0A914Z5D0_9BILA</name>
<keyword evidence="2" id="KW-1185">Reference proteome</keyword>
<organism evidence="2 3">
    <name type="scientific">Panagrolaimus superbus</name>
    <dbReference type="NCBI Taxonomy" id="310955"/>
    <lineage>
        <taxon>Eukaryota</taxon>
        <taxon>Metazoa</taxon>
        <taxon>Ecdysozoa</taxon>
        <taxon>Nematoda</taxon>
        <taxon>Chromadorea</taxon>
        <taxon>Rhabditida</taxon>
        <taxon>Tylenchina</taxon>
        <taxon>Panagrolaimomorpha</taxon>
        <taxon>Panagrolaimoidea</taxon>
        <taxon>Panagrolaimidae</taxon>
        <taxon>Panagrolaimus</taxon>
    </lineage>
</organism>
<proteinExistence type="predicted"/>
<evidence type="ECO:0000313" key="2">
    <source>
        <dbReference type="Proteomes" id="UP000887577"/>
    </source>
</evidence>
<protein>
    <submittedName>
        <fullName evidence="3">DUF883 domain-containing protein</fullName>
    </submittedName>
</protein>
<dbReference type="Proteomes" id="UP000887577">
    <property type="component" value="Unplaced"/>
</dbReference>
<sequence>MARETKIVNDIQDESTAELQAQIAQLKEDIAAIAATLTDMGSRKINQVRQDASDAYNDAYEQGEDALNSLKSSACSVEQQVTDYVQERPVTSLALAAAFGYLVAALTRR</sequence>
<dbReference type="AlphaFoldDB" id="A0A914Z5D0"/>